<keyword evidence="3 4" id="KW-0732">Signal</keyword>
<dbReference type="STRING" id="889378.Spiaf_1151"/>
<dbReference type="SUPFAM" id="SSF53850">
    <property type="entry name" value="Periplasmic binding protein-like II"/>
    <property type="match status" value="1"/>
</dbReference>
<dbReference type="Proteomes" id="UP000007383">
    <property type="component" value="Chromosome"/>
</dbReference>
<dbReference type="Gene3D" id="3.40.190.10">
    <property type="entry name" value="Periplasmic binding protein-like II"/>
    <property type="match status" value="2"/>
</dbReference>
<dbReference type="eggNOG" id="COG2182">
    <property type="taxonomic scope" value="Bacteria"/>
</dbReference>
<evidence type="ECO:0000313" key="6">
    <source>
        <dbReference type="Proteomes" id="UP000007383"/>
    </source>
</evidence>
<protein>
    <submittedName>
        <fullName evidence="5">Maltose-binding periplasmic protein</fullName>
    </submittedName>
</protein>
<reference evidence="6" key="1">
    <citation type="journal article" date="2013" name="Stand. Genomic Sci.">
        <title>Complete genome sequence of the halophilic bacterium Spirochaeta africana type strain (Z-7692(T)) from the alkaline Lake Magadi in the East African Rift.</title>
        <authorList>
            <person name="Liolos K."/>
            <person name="Abt B."/>
            <person name="Scheuner C."/>
            <person name="Teshima H."/>
            <person name="Held B."/>
            <person name="Lapidus A."/>
            <person name="Nolan M."/>
            <person name="Lucas S."/>
            <person name="Deshpande S."/>
            <person name="Cheng J.F."/>
            <person name="Tapia R."/>
            <person name="Goodwin L.A."/>
            <person name="Pitluck S."/>
            <person name="Pagani I."/>
            <person name="Ivanova N."/>
            <person name="Mavromatis K."/>
            <person name="Mikhailova N."/>
            <person name="Huntemann M."/>
            <person name="Pati A."/>
            <person name="Chen A."/>
            <person name="Palaniappan K."/>
            <person name="Land M."/>
            <person name="Rohde M."/>
            <person name="Tindall B.J."/>
            <person name="Detter J.C."/>
            <person name="Goker M."/>
            <person name="Bristow J."/>
            <person name="Eisen J.A."/>
            <person name="Markowitz V."/>
            <person name="Hugenholtz P."/>
            <person name="Woyke T."/>
            <person name="Klenk H.P."/>
            <person name="Kyrpides N.C."/>
        </authorList>
    </citation>
    <scope>NUCLEOTIDE SEQUENCE</scope>
    <source>
        <strain evidence="6">ATCC 700263 / DSM 8902 / Z-7692</strain>
    </source>
</reference>
<dbReference type="Pfam" id="PF13416">
    <property type="entry name" value="SBP_bac_8"/>
    <property type="match status" value="1"/>
</dbReference>
<dbReference type="GO" id="GO:0055052">
    <property type="term" value="C:ATP-binding cassette (ABC) transporter complex, substrate-binding subunit-containing"/>
    <property type="evidence" value="ECO:0007669"/>
    <property type="project" value="TreeGrafter"/>
</dbReference>
<dbReference type="RefSeq" id="WP_014455219.1">
    <property type="nucleotide sequence ID" value="NC_017098.1"/>
</dbReference>
<dbReference type="GO" id="GO:0042956">
    <property type="term" value="P:maltodextrin transmembrane transport"/>
    <property type="evidence" value="ECO:0007669"/>
    <property type="project" value="TreeGrafter"/>
</dbReference>
<dbReference type="GO" id="GO:0015768">
    <property type="term" value="P:maltose transport"/>
    <property type="evidence" value="ECO:0007669"/>
    <property type="project" value="TreeGrafter"/>
</dbReference>
<dbReference type="GO" id="GO:1901982">
    <property type="term" value="F:maltose binding"/>
    <property type="evidence" value="ECO:0007669"/>
    <property type="project" value="TreeGrafter"/>
</dbReference>
<keyword evidence="2" id="KW-0813">Transport</keyword>
<evidence type="ECO:0000313" key="5">
    <source>
        <dbReference type="EMBL" id="AFG37230.1"/>
    </source>
</evidence>
<comment type="similarity">
    <text evidence="1">Belongs to the bacterial solute-binding protein 1 family.</text>
</comment>
<dbReference type="PANTHER" id="PTHR30061:SF50">
    <property type="entry name" value="MALTOSE_MALTODEXTRIN-BINDING PERIPLASMIC PROTEIN"/>
    <property type="match status" value="1"/>
</dbReference>
<dbReference type="InterPro" id="IPR006059">
    <property type="entry name" value="SBP"/>
</dbReference>
<sequence>MKRILTALILMLIATGMVFAAGQQGPPPGATVIELWTNEGEADGGFQYVTALAKEYMQQNPDVWISVQNKGTEDLREDFITASLAGGAPQLLWTVNDHAGPFVIADLIQPVGDMYDEDAYIDGVYMEGQNWGVPIYGGNHLMLMYNRKFVPEAPQTTDEMIEIAQRVMAENEGVYGLVWDMAESFWTVPWLAGFGGGVFAEDGVTPTLDTDAMRGALQLMYDLKFEYQITPEEADYNTMDTLFQEERAAMIINGDWTLGQYEGILGDNFGVAPIPQVSATGEWPAPFTSGRYIMVPAQVSGEVKAAVEGFINFAINEQNQRKLMEEMNRLPALLALADDPIITESRIQQGSLAQLQRGTPMPSVPEMRAVWDAITPEQNRVLAGEISPAEAARNMQEDAEAGIRQMQ</sequence>
<dbReference type="AlphaFoldDB" id="H9UI87"/>
<name>H9UI87_SPIAZ</name>
<organism evidence="5 6">
    <name type="scientific">Spirochaeta africana (strain ATCC 700263 / DSM 8902 / Z-7692)</name>
    <dbReference type="NCBI Taxonomy" id="889378"/>
    <lineage>
        <taxon>Bacteria</taxon>
        <taxon>Pseudomonadati</taxon>
        <taxon>Spirochaetota</taxon>
        <taxon>Spirochaetia</taxon>
        <taxon>Spirochaetales</taxon>
        <taxon>Spirochaetaceae</taxon>
        <taxon>Spirochaeta</taxon>
    </lineage>
</organism>
<evidence type="ECO:0000256" key="4">
    <source>
        <dbReference type="SAM" id="SignalP"/>
    </source>
</evidence>
<dbReference type="PANTHER" id="PTHR30061">
    <property type="entry name" value="MALTOSE-BINDING PERIPLASMIC PROTEIN"/>
    <property type="match status" value="1"/>
</dbReference>
<keyword evidence="6" id="KW-1185">Reference proteome</keyword>
<proteinExistence type="inferred from homology"/>
<gene>
    <name evidence="5" type="ordered locus">Spiaf_1151</name>
</gene>
<dbReference type="HOGENOM" id="CLU_031285_17_4_12"/>
<evidence type="ECO:0000256" key="1">
    <source>
        <dbReference type="ARBA" id="ARBA00008520"/>
    </source>
</evidence>
<dbReference type="KEGG" id="sfc:Spiaf_1151"/>
<feature type="signal peptide" evidence="4">
    <location>
        <begin position="1"/>
        <end position="20"/>
    </location>
</feature>
<dbReference type="OrthoDB" id="42940at2"/>
<evidence type="ECO:0000256" key="3">
    <source>
        <dbReference type="ARBA" id="ARBA00022729"/>
    </source>
</evidence>
<accession>H9UI87</accession>
<dbReference type="EMBL" id="CP003282">
    <property type="protein sequence ID" value="AFG37230.1"/>
    <property type="molecule type" value="Genomic_DNA"/>
</dbReference>
<feature type="chain" id="PRO_5003623385" evidence="4">
    <location>
        <begin position="21"/>
        <end position="407"/>
    </location>
</feature>
<evidence type="ECO:0000256" key="2">
    <source>
        <dbReference type="ARBA" id="ARBA00022448"/>
    </source>
</evidence>
<dbReference type="PATRIC" id="fig|889378.3.peg.1150"/>